<dbReference type="GO" id="GO:0008176">
    <property type="term" value="F:tRNA (guanine(46)-N7)-methyltransferase activity"/>
    <property type="evidence" value="ECO:0007669"/>
    <property type="project" value="UniProtKB-UniRule"/>
</dbReference>
<dbReference type="InterPro" id="IPR003358">
    <property type="entry name" value="tRNA_(Gua-N-7)_MeTrfase_Trmb"/>
</dbReference>
<comment type="similarity">
    <text evidence="9">Belongs to the class I-like SAM-binding methyltransferase superfamily. TrmB family.</text>
</comment>
<evidence type="ECO:0000256" key="10">
    <source>
        <dbReference type="SAM" id="MobiDB-lite"/>
    </source>
</evidence>
<evidence type="ECO:0000256" key="4">
    <source>
        <dbReference type="ARBA" id="ARBA00022679"/>
    </source>
</evidence>
<evidence type="ECO:0000256" key="6">
    <source>
        <dbReference type="ARBA" id="ARBA00022694"/>
    </source>
</evidence>
<dbReference type="GO" id="GO:0005634">
    <property type="term" value="C:nucleus"/>
    <property type="evidence" value="ECO:0007669"/>
    <property type="project" value="UniProtKB-SubCell"/>
</dbReference>
<dbReference type="EC" id="2.1.1.33" evidence="9"/>
<dbReference type="Pfam" id="PF02390">
    <property type="entry name" value="Methyltransf_4"/>
    <property type="match status" value="1"/>
</dbReference>
<feature type="compositionally biased region" description="Basic and acidic residues" evidence="10">
    <location>
        <begin position="1"/>
        <end position="11"/>
    </location>
</feature>
<evidence type="ECO:0000256" key="9">
    <source>
        <dbReference type="HAMAP-Rule" id="MF_03055"/>
    </source>
</evidence>
<feature type="binding site" evidence="9">
    <location>
        <begin position="147"/>
        <end position="148"/>
    </location>
    <ligand>
        <name>S-adenosyl-L-methionine</name>
        <dbReference type="ChEBI" id="CHEBI:59789"/>
    </ligand>
</feature>
<evidence type="ECO:0000256" key="7">
    <source>
        <dbReference type="ARBA" id="ARBA00022884"/>
    </source>
</evidence>
<dbReference type="CDD" id="cd02440">
    <property type="entry name" value="AdoMet_MTases"/>
    <property type="match status" value="1"/>
</dbReference>
<feature type="binding site" evidence="9">
    <location>
        <begin position="274"/>
        <end position="276"/>
    </location>
    <ligand>
        <name>S-adenosyl-L-methionine</name>
        <dbReference type="ChEBI" id="CHEBI:59789"/>
    </ligand>
</feature>
<dbReference type="InterPro" id="IPR025763">
    <property type="entry name" value="Trm8_euk"/>
</dbReference>
<keyword evidence="6 9" id="KW-0819">tRNA processing</keyword>
<feature type="compositionally biased region" description="Low complexity" evidence="10">
    <location>
        <begin position="25"/>
        <end position="35"/>
    </location>
</feature>
<evidence type="ECO:0000256" key="8">
    <source>
        <dbReference type="ARBA" id="ARBA00023242"/>
    </source>
</evidence>
<feature type="binding site" evidence="9">
    <location>
        <begin position="114"/>
        <end position="115"/>
    </location>
    <ligand>
        <name>S-adenosyl-L-methionine</name>
        <dbReference type="ChEBI" id="CHEBI:59789"/>
    </ligand>
</feature>
<comment type="function">
    <text evidence="9">Catalyzes the formation of N(7)-methylguanine at position 46 (m7G46) in tRNA.</text>
</comment>
<dbReference type="GO" id="GO:0043527">
    <property type="term" value="C:tRNA methyltransferase complex"/>
    <property type="evidence" value="ECO:0007669"/>
    <property type="project" value="TreeGrafter"/>
</dbReference>
<dbReference type="Gene3D" id="3.40.50.150">
    <property type="entry name" value="Vaccinia Virus protein VP39"/>
    <property type="match status" value="1"/>
</dbReference>
<comment type="subcellular location">
    <subcellularLocation>
        <location evidence="9">Nucleus</location>
    </subcellularLocation>
</comment>
<comment type="catalytic activity">
    <reaction evidence="1 9">
        <text>guanosine(46) in tRNA + S-adenosyl-L-methionine = N(7)-methylguanosine(46) in tRNA + S-adenosyl-L-homocysteine</text>
        <dbReference type="Rhea" id="RHEA:42708"/>
        <dbReference type="Rhea" id="RHEA-COMP:10188"/>
        <dbReference type="Rhea" id="RHEA-COMP:10189"/>
        <dbReference type="ChEBI" id="CHEBI:57856"/>
        <dbReference type="ChEBI" id="CHEBI:59789"/>
        <dbReference type="ChEBI" id="CHEBI:74269"/>
        <dbReference type="ChEBI" id="CHEBI:74480"/>
        <dbReference type="EC" id="2.1.1.33"/>
    </reaction>
</comment>
<dbReference type="EMBL" id="JANCYW010000002">
    <property type="protein sequence ID" value="KAK4534612.1"/>
    <property type="molecule type" value="Genomic_DNA"/>
</dbReference>
<sequence>MDPSTSHREDANETTPISPPPSAYAPPASTDPSSPEWRYVTGRRSGYRTRAHANPLAPGHFAVPLSPDSIDHAAWYAGNADVRIRLADIGCGYGGLLFYLSSHRDRAYGMLGVEIRAAVARYCQLTLQRQRAADATAYPNIAFVYANAQRHLPNLLRGRSLDAMLFAYPDPHFKARTHRRRILSRALLQQYVYFLRPGGRLYASTDVEALFRWMLERLDDCPLLRCVHMSAVRTGQSRFNLAEAEELHVVPSQPEEVEAFLQSDVLARAVRDYSDEGQRVARQHGDKFLLVYEKRGVEEERAAGEGDGASGA</sequence>
<keyword evidence="5 9" id="KW-0949">S-adenosyl-L-methionine</keyword>
<evidence type="ECO:0000313" key="12">
    <source>
        <dbReference type="Proteomes" id="UP001301350"/>
    </source>
</evidence>
<evidence type="ECO:0000256" key="2">
    <source>
        <dbReference type="ARBA" id="ARBA00022555"/>
    </source>
</evidence>
<dbReference type="SUPFAM" id="SSF53335">
    <property type="entry name" value="S-adenosyl-L-methionine-dependent methyltransferases"/>
    <property type="match status" value="1"/>
</dbReference>
<feature type="active site" evidence="9">
    <location>
        <position position="170"/>
    </location>
</feature>
<feature type="region of interest" description="Disordered" evidence="10">
    <location>
        <begin position="1"/>
        <end position="37"/>
    </location>
</feature>
<organism evidence="11 12">
    <name type="scientific">Cyanidium caldarium</name>
    <name type="common">Red alga</name>
    <dbReference type="NCBI Taxonomy" id="2771"/>
    <lineage>
        <taxon>Eukaryota</taxon>
        <taxon>Rhodophyta</taxon>
        <taxon>Bangiophyceae</taxon>
        <taxon>Cyanidiales</taxon>
        <taxon>Cyanidiaceae</taxon>
        <taxon>Cyanidium</taxon>
    </lineage>
</organism>
<dbReference type="GO" id="GO:0000049">
    <property type="term" value="F:tRNA binding"/>
    <property type="evidence" value="ECO:0007669"/>
    <property type="project" value="UniProtKB-UniRule"/>
</dbReference>
<evidence type="ECO:0000256" key="1">
    <source>
        <dbReference type="ARBA" id="ARBA00000142"/>
    </source>
</evidence>
<evidence type="ECO:0000313" key="11">
    <source>
        <dbReference type="EMBL" id="KAK4534612.1"/>
    </source>
</evidence>
<dbReference type="InterPro" id="IPR029063">
    <property type="entry name" value="SAM-dependent_MTases_sf"/>
</dbReference>
<dbReference type="PANTHER" id="PTHR23417">
    <property type="entry name" value="3-DEOXY-D-MANNO-OCTULOSONIC-ACID TRANSFERASE/TRNA GUANINE-N 7 - -METHYLTRANSFERASE"/>
    <property type="match status" value="1"/>
</dbReference>
<keyword evidence="8 9" id="KW-0539">Nucleus</keyword>
<gene>
    <name evidence="11" type="ORF">CDCA_CDCA02G0637</name>
</gene>
<dbReference type="AlphaFoldDB" id="A0AAV9IQG4"/>
<keyword evidence="3 9" id="KW-0489">Methyltransferase</keyword>
<keyword evidence="7 9" id="KW-0694">RNA-binding</keyword>
<protein>
    <recommendedName>
        <fullName evidence="9">tRNA (guanine-N(7)-)-methyltransferase</fullName>
        <ecNumber evidence="9">2.1.1.33</ecNumber>
    </recommendedName>
    <alternativeName>
        <fullName evidence="9">tRNA (guanine(46)-N(7))-methyltransferase</fullName>
    </alternativeName>
    <alternativeName>
        <fullName evidence="9">tRNA(m7G46)-methyltransferase</fullName>
    </alternativeName>
</protein>
<proteinExistence type="inferred from homology"/>
<evidence type="ECO:0000256" key="3">
    <source>
        <dbReference type="ARBA" id="ARBA00022603"/>
    </source>
</evidence>
<comment type="pathway">
    <text evidence="9">tRNA modification; N(7)-methylguanine-tRNA biosynthesis.</text>
</comment>
<dbReference type="Proteomes" id="UP001301350">
    <property type="component" value="Unassembled WGS sequence"/>
</dbReference>
<keyword evidence="12" id="KW-1185">Reference proteome</keyword>
<evidence type="ECO:0000256" key="5">
    <source>
        <dbReference type="ARBA" id="ARBA00022691"/>
    </source>
</evidence>
<feature type="binding site" evidence="9">
    <location>
        <position position="90"/>
    </location>
    <ligand>
        <name>S-adenosyl-L-methionine</name>
        <dbReference type="ChEBI" id="CHEBI:59789"/>
    </ligand>
</feature>
<dbReference type="PANTHER" id="PTHR23417:SF16">
    <property type="entry name" value="TRNA (GUANINE-N(7)-)-METHYLTRANSFERASE"/>
    <property type="match status" value="1"/>
</dbReference>
<keyword evidence="2 9" id="KW-0820">tRNA-binding</keyword>
<reference evidence="11 12" key="1">
    <citation type="submission" date="2022-07" db="EMBL/GenBank/DDBJ databases">
        <title>Genome-wide signatures of adaptation to extreme environments.</title>
        <authorList>
            <person name="Cho C.H."/>
            <person name="Yoon H.S."/>
        </authorList>
    </citation>
    <scope>NUCLEOTIDE SEQUENCE [LARGE SCALE GENOMIC DNA]</scope>
    <source>
        <strain evidence="11 12">DBV 063 E5</strain>
    </source>
</reference>
<comment type="caution">
    <text evidence="11">The sequence shown here is derived from an EMBL/GenBank/DDBJ whole genome shotgun (WGS) entry which is preliminary data.</text>
</comment>
<dbReference type="HAMAP" id="MF_03055">
    <property type="entry name" value="tRNA_methyltr_TrmB_euk"/>
    <property type="match status" value="1"/>
</dbReference>
<comment type="caution">
    <text evidence="9">Lacks conserved residue(s) required for the propagation of feature annotation.</text>
</comment>
<dbReference type="PROSITE" id="PS51625">
    <property type="entry name" value="SAM_MT_TRMB"/>
    <property type="match status" value="1"/>
</dbReference>
<accession>A0AAV9IQG4</accession>
<keyword evidence="4 9" id="KW-0808">Transferase</keyword>
<name>A0AAV9IQG4_CYACA</name>